<evidence type="ECO:0000256" key="5">
    <source>
        <dbReference type="ARBA" id="ARBA00023274"/>
    </source>
</evidence>
<evidence type="ECO:0000256" key="2">
    <source>
        <dbReference type="ARBA" id="ARBA00022730"/>
    </source>
</evidence>
<feature type="domain" description="S5 DRBM" evidence="10">
    <location>
        <begin position="61"/>
        <end position="124"/>
    </location>
</feature>
<evidence type="ECO:0000259" key="10">
    <source>
        <dbReference type="PROSITE" id="PS50881"/>
    </source>
</evidence>
<evidence type="ECO:0000313" key="12">
    <source>
        <dbReference type="Proteomes" id="UP001063698"/>
    </source>
</evidence>
<name>A0A977K8W3_9CREN</name>
<dbReference type="AlphaFoldDB" id="A0A977K8W3"/>
<dbReference type="Gene3D" id="3.30.160.20">
    <property type="match status" value="1"/>
</dbReference>
<dbReference type="PANTHER" id="PTHR13718:SF4">
    <property type="entry name" value="40S RIBOSOMAL PROTEIN S2"/>
    <property type="match status" value="1"/>
</dbReference>
<dbReference type="GO" id="GO:0006412">
    <property type="term" value="P:translation"/>
    <property type="evidence" value="ECO:0007669"/>
    <property type="project" value="UniProtKB-UniRule"/>
</dbReference>
<comment type="domain">
    <text evidence="8">The N-terminal domain interacts with the head of the 30S subunit; the C-terminal domain interacts with the body and contacts protein S4. The interaction surface between S4 and S5 is involved in control of translational fidelity.</text>
</comment>
<dbReference type="HAMAP" id="MF_01307_A">
    <property type="entry name" value="Ribosomal_uS5_A"/>
    <property type="match status" value="1"/>
</dbReference>
<dbReference type="FunFam" id="3.30.160.20:FF:000002">
    <property type="entry name" value="40S ribosomal protein S2"/>
    <property type="match status" value="1"/>
</dbReference>
<dbReference type="SUPFAM" id="SSF54768">
    <property type="entry name" value="dsRNA-binding domain-like"/>
    <property type="match status" value="1"/>
</dbReference>
<keyword evidence="4 8" id="KW-0689">Ribosomal protein</keyword>
<evidence type="ECO:0000256" key="3">
    <source>
        <dbReference type="ARBA" id="ARBA00022884"/>
    </source>
</evidence>
<sequence>MRGDAKMSVRVAQPVSLEEWVPKTRVGRMVKEGKITSIYELFEKNLPILEPEIVDYLVPDLKHEVLDVTLVQKVTDAGRVTRLRVLVVIGNENGLVGLGTGKARQMRFAIQKALTNAKLNIVPVRRGCGSWECTCGEPHSVPFTVTGKSGSVRITLKPAPRGTGLVAGNVAKTVLRYAGVKDVWTHTEGETRTTHNFAKATLEALKQTYRFLAPWDWVRPQEE</sequence>
<evidence type="ECO:0000256" key="4">
    <source>
        <dbReference type="ARBA" id="ARBA00022980"/>
    </source>
</evidence>
<dbReference type="GO" id="GO:0003735">
    <property type="term" value="F:structural constituent of ribosome"/>
    <property type="evidence" value="ECO:0007669"/>
    <property type="project" value="UniProtKB-UniRule"/>
</dbReference>
<dbReference type="EMBL" id="CP006868">
    <property type="protein sequence ID" value="UXD21147.1"/>
    <property type="molecule type" value="Genomic_DNA"/>
</dbReference>
<evidence type="ECO:0000256" key="6">
    <source>
        <dbReference type="ARBA" id="ARBA00025844"/>
    </source>
</evidence>
<dbReference type="InterPro" id="IPR005711">
    <property type="entry name" value="Ribosomal_uS5_euk/arc"/>
</dbReference>
<evidence type="ECO:0000256" key="8">
    <source>
        <dbReference type="HAMAP-Rule" id="MF_01307"/>
    </source>
</evidence>
<dbReference type="GO" id="GO:0019843">
    <property type="term" value="F:rRNA binding"/>
    <property type="evidence" value="ECO:0007669"/>
    <property type="project" value="UniProtKB-UniRule"/>
</dbReference>
<proteinExistence type="inferred from homology"/>
<comment type="similarity">
    <text evidence="1 8 9">Belongs to the universal ribosomal protein uS5 family.</text>
</comment>
<dbReference type="Pfam" id="PF00333">
    <property type="entry name" value="Ribosomal_S5"/>
    <property type="match status" value="1"/>
</dbReference>
<reference evidence="11" key="1">
    <citation type="submission" date="2013-11" db="EMBL/GenBank/DDBJ databases">
        <title>Comparative genomics of Ignicoccus.</title>
        <authorList>
            <person name="Podar M."/>
        </authorList>
    </citation>
    <scope>NUCLEOTIDE SEQUENCE</scope>
    <source>
        <strain evidence="11">DSM 13166</strain>
    </source>
</reference>
<dbReference type="PROSITE" id="PS50881">
    <property type="entry name" value="S5_DSRBD"/>
    <property type="match status" value="1"/>
</dbReference>
<dbReference type="FunFam" id="3.30.230.10:FF:000004">
    <property type="entry name" value="40S ribosomal protein S2"/>
    <property type="match status" value="1"/>
</dbReference>
<evidence type="ECO:0000256" key="9">
    <source>
        <dbReference type="RuleBase" id="RU003823"/>
    </source>
</evidence>
<dbReference type="InterPro" id="IPR005324">
    <property type="entry name" value="Ribosomal_uS5_C"/>
</dbReference>
<dbReference type="Gene3D" id="3.30.230.10">
    <property type="match status" value="1"/>
</dbReference>
<evidence type="ECO:0000256" key="7">
    <source>
        <dbReference type="ARBA" id="ARBA00035255"/>
    </source>
</evidence>
<comment type="subunit">
    <text evidence="6 8">Part of the 30S ribosomal subunit. Contacts protein S4.</text>
</comment>
<evidence type="ECO:0000313" key="11">
    <source>
        <dbReference type="EMBL" id="UXD21147.1"/>
    </source>
</evidence>
<keyword evidence="2 8" id="KW-0699">rRNA-binding</keyword>
<dbReference type="InterPro" id="IPR014721">
    <property type="entry name" value="Ribsml_uS5_D2-typ_fold_subgr"/>
</dbReference>
<organism evidence="11 12">
    <name type="scientific">Ignicoccus pacificus DSM 13166</name>
    <dbReference type="NCBI Taxonomy" id="940294"/>
    <lineage>
        <taxon>Archaea</taxon>
        <taxon>Thermoproteota</taxon>
        <taxon>Thermoprotei</taxon>
        <taxon>Desulfurococcales</taxon>
        <taxon>Desulfurococcaceae</taxon>
        <taxon>Ignicoccus</taxon>
    </lineage>
</organism>
<keyword evidence="3 8" id="KW-0694">RNA-binding</keyword>
<dbReference type="PANTHER" id="PTHR13718">
    <property type="entry name" value="RIBOSOMAL S SUBUNIT"/>
    <property type="match status" value="1"/>
</dbReference>
<accession>A0A977K8W3</accession>
<dbReference type="Pfam" id="PF03719">
    <property type="entry name" value="Ribosomal_S5_C"/>
    <property type="match status" value="1"/>
</dbReference>
<dbReference type="InterPro" id="IPR047866">
    <property type="entry name" value="Ribosomal_uS5_arc"/>
</dbReference>
<evidence type="ECO:0000256" key="1">
    <source>
        <dbReference type="ARBA" id="ARBA00008945"/>
    </source>
</evidence>
<dbReference type="Proteomes" id="UP001063698">
    <property type="component" value="Chromosome"/>
</dbReference>
<dbReference type="InterPro" id="IPR013810">
    <property type="entry name" value="Ribosomal_uS5_N"/>
</dbReference>
<comment type="function">
    <text evidence="8">With S4 and S12 plays an important role in translational accuracy.</text>
</comment>
<dbReference type="GO" id="GO:0022627">
    <property type="term" value="C:cytosolic small ribosomal subunit"/>
    <property type="evidence" value="ECO:0007669"/>
    <property type="project" value="TreeGrafter"/>
</dbReference>
<dbReference type="InterPro" id="IPR000851">
    <property type="entry name" value="Ribosomal_uS5"/>
</dbReference>
<keyword evidence="5 8" id="KW-0687">Ribonucleoprotein</keyword>
<dbReference type="KEGG" id="ipc:IPA_00565"/>
<gene>
    <name evidence="8" type="primary">rps5</name>
    <name evidence="11" type="ORF">IPA_00565</name>
</gene>
<dbReference type="NCBIfam" id="NF003125">
    <property type="entry name" value="PRK04044.1"/>
    <property type="match status" value="1"/>
</dbReference>
<protein>
    <recommendedName>
        <fullName evidence="7 8">Small ribosomal subunit protein uS5</fullName>
    </recommendedName>
</protein>
<keyword evidence="12" id="KW-1185">Reference proteome</keyword>
<dbReference type="SUPFAM" id="SSF54211">
    <property type="entry name" value="Ribosomal protein S5 domain 2-like"/>
    <property type="match status" value="1"/>
</dbReference>
<dbReference type="InterPro" id="IPR020568">
    <property type="entry name" value="Ribosomal_Su5_D2-typ_SF"/>
</dbReference>
<dbReference type="NCBIfam" id="TIGR01020">
    <property type="entry name" value="uS5_euk_arch"/>
    <property type="match status" value="1"/>
</dbReference>